<dbReference type="EMBL" id="CM016553">
    <property type="protein sequence ID" value="TKW31670.1"/>
    <property type="molecule type" value="Genomic_DNA"/>
</dbReference>
<name>A0A4U6VPF2_SETVI</name>
<dbReference type="PROSITE" id="PS00129">
    <property type="entry name" value="GLYCOSYL_HYDROL_F31_1"/>
    <property type="match status" value="1"/>
</dbReference>
<sequence>MTCGSAETHPPRPCQNQRQLRTRSVPHLAPIASTQAVSVSLPPLHSALCPCPSLSLAESTNLWPLALNKPEATQARPFYKREMVATPTRSPASLRLVVPHCSRFRFRFHLHHQREPRGGGGGPRRSGLRCCGGTPPAAASAEGRMAAAAAAAGEMVWMRVLEEGVFRFDASEAARAAAGPSLSFADPRWREATREGADAPAVVPACEAAPGGAQKVVLKLPSGTSFYGTGEASGPLERTGKRVFTWNTDAWGFGSGTTSLYQSHPWVLAVLPDGKALGVLADTTRRCEIDLREESTIKFSASSAYPVITFGPFKTPADVMTSLSHAIGTVSMPPKWSLGYHQCRWSYDSSEKVLKVIRTFREKGIPCDVVWMDIDYMDGFRCFTFDSKRFPDPKAMVDDLHSIGCQAIWMLDPGIKKEEDYFVYDSGTKNDVWIQKADGSPFVGEVWPGDCVFPDYTSEKTRAWWAGLVKDFISNGVDGIWNDMNEPAVFNTTTKTMPESNIHRGDADIGGVKNHSYYHNVYGMLMARSTYEGMAMGNAAKRPFVLTRAGFIGSQRYAATWTGDNLSNWEHLHMSLPMVLQLGLSGQPLSGPDIGGFAGNATPKLFGRWMGVGALFPFSRGHTETGSIDHEPWSFGEECEEVCRLALLRRYRLLPHIYTLFYHSHTKGIPVATPVFFADPQDPELRKVETSFLLGPLLVCASTLPNKGAHECAHTLPKGIWLPFDFADSHPDLPVLYLRGGAILPVGPPIKHVGEASLEDDLSLIIALDENGKAEGVLFEDAGDGYKFTQGDYLLTYYTAELHSSVVTVKVFKSEGSWKRPKRNLKINILLGGGAMISADGVDGGEIHLTMPPESEVSSLVATSELECKKRLEMIQPIPDIDEPSRQEGAELSKIPVDLKSGDWLLKVVPGIGGRIISMTHLPSDSQWLHSRIEINGYEEYSGTEYRSAGCTEEYNVIRRYLEQSGEEESICMEGDIGGGLVLQRQISILKDNPKIVQIESSIQARSVGAGSGGFSRLVCLRVHPTFTLLHPTEVVVAFTAINGSKQEISPESGEITFEGDLRPNGEWMLVDKCVGLSLVNRFDPSEVSKCMVHWGTGDVNMELWSEERPVSKDTPLRICHQYEVRQTN</sequence>
<feature type="domain" description="DUF5110" evidence="6">
    <location>
        <begin position="762"/>
        <end position="830"/>
    </location>
</feature>
<dbReference type="Pfam" id="PF21365">
    <property type="entry name" value="Glyco_hydro_31_3rd"/>
    <property type="match status" value="1"/>
</dbReference>
<evidence type="ECO:0000259" key="6">
    <source>
        <dbReference type="Pfam" id="PF17137"/>
    </source>
</evidence>
<dbReference type="AlphaFoldDB" id="A0A4U6VPF2"/>
<evidence type="ECO:0000256" key="2">
    <source>
        <dbReference type="ARBA" id="ARBA00022801"/>
    </source>
</evidence>
<evidence type="ECO:0008006" key="10">
    <source>
        <dbReference type="Google" id="ProtNLM"/>
    </source>
</evidence>
<dbReference type="GO" id="GO:0004553">
    <property type="term" value="F:hydrolase activity, hydrolyzing O-glycosyl compounds"/>
    <property type="evidence" value="ECO:0007669"/>
    <property type="project" value="InterPro"/>
</dbReference>
<dbReference type="InterPro" id="IPR011013">
    <property type="entry name" value="Gal_mutarotase_sf_dom"/>
</dbReference>
<dbReference type="Pfam" id="PF01055">
    <property type="entry name" value="Glyco_hydro_31_2nd"/>
    <property type="match status" value="1"/>
</dbReference>
<feature type="domain" description="Glycosyl hydrolase family 31 C-terminal" evidence="7">
    <location>
        <begin position="668"/>
        <end position="744"/>
    </location>
</feature>
<dbReference type="CDD" id="cd06604">
    <property type="entry name" value="GH31_glucosidase_II_MalA"/>
    <property type="match status" value="1"/>
</dbReference>
<dbReference type="Pfam" id="PF13802">
    <property type="entry name" value="Gal_mutarotas_2"/>
    <property type="match status" value="1"/>
</dbReference>
<feature type="domain" description="Glycoside hydrolase family 31 N-terminal" evidence="5">
    <location>
        <begin position="212"/>
        <end position="290"/>
    </location>
</feature>
<evidence type="ECO:0000313" key="9">
    <source>
        <dbReference type="Proteomes" id="UP000298652"/>
    </source>
</evidence>
<proteinExistence type="inferred from homology"/>
<protein>
    <recommendedName>
        <fullName evidence="10">Glycoside hydrolase family 31 N-terminal domain-containing protein</fullName>
    </recommendedName>
</protein>
<dbReference type="PANTHER" id="PTHR22762">
    <property type="entry name" value="ALPHA-GLUCOSIDASE"/>
    <property type="match status" value="1"/>
</dbReference>
<accession>A0A4U6VPF2</accession>
<gene>
    <name evidence="8" type="ORF">SEVIR_2G120900v2</name>
</gene>
<dbReference type="PANTHER" id="PTHR22762:SF120">
    <property type="entry name" value="HETEROGLYCAN GLUCOSIDASE 1"/>
    <property type="match status" value="1"/>
</dbReference>
<keyword evidence="3" id="KW-0326">Glycosidase</keyword>
<keyword evidence="9" id="KW-1185">Reference proteome</keyword>
<dbReference type="Proteomes" id="UP000298652">
    <property type="component" value="Chromosome 2"/>
</dbReference>
<dbReference type="OMA" id="AHECSHK"/>
<keyword evidence="2" id="KW-0378">Hydrolase</keyword>
<dbReference type="InterPro" id="IPR025887">
    <property type="entry name" value="Glyco_hydro_31_N_dom"/>
</dbReference>
<dbReference type="InterPro" id="IPR017853">
    <property type="entry name" value="GH"/>
</dbReference>
<dbReference type="Gene3D" id="2.60.40.1180">
    <property type="entry name" value="Golgi alpha-mannosidase II"/>
    <property type="match status" value="2"/>
</dbReference>
<organism evidence="8 9">
    <name type="scientific">Setaria viridis</name>
    <name type="common">Green bristlegrass</name>
    <name type="synonym">Setaria italica subsp. viridis</name>
    <dbReference type="NCBI Taxonomy" id="4556"/>
    <lineage>
        <taxon>Eukaryota</taxon>
        <taxon>Viridiplantae</taxon>
        <taxon>Streptophyta</taxon>
        <taxon>Embryophyta</taxon>
        <taxon>Tracheophyta</taxon>
        <taxon>Spermatophyta</taxon>
        <taxon>Magnoliopsida</taxon>
        <taxon>Liliopsida</taxon>
        <taxon>Poales</taxon>
        <taxon>Poaceae</taxon>
        <taxon>PACMAD clade</taxon>
        <taxon>Panicoideae</taxon>
        <taxon>Panicodae</taxon>
        <taxon>Paniceae</taxon>
        <taxon>Cenchrinae</taxon>
        <taxon>Setaria</taxon>
    </lineage>
</organism>
<dbReference type="InterPro" id="IPR013780">
    <property type="entry name" value="Glyco_hydro_b"/>
</dbReference>
<evidence type="ECO:0000313" key="8">
    <source>
        <dbReference type="EMBL" id="TKW31670.1"/>
    </source>
</evidence>
<reference evidence="8" key="1">
    <citation type="submission" date="2019-03" db="EMBL/GenBank/DDBJ databases">
        <title>WGS assembly of Setaria viridis.</title>
        <authorList>
            <person name="Huang P."/>
            <person name="Jenkins J."/>
            <person name="Grimwood J."/>
            <person name="Barry K."/>
            <person name="Healey A."/>
            <person name="Mamidi S."/>
            <person name="Sreedasyam A."/>
            <person name="Shu S."/>
            <person name="Feldman M."/>
            <person name="Wu J."/>
            <person name="Yu Y."/>
            <person name="Chen C."/>
            <person name="Johnson J."/>
            <person name="Rokhsar D."/>
            <person name="Baxter I."/>
            <person name="Schmutz J."/>
            <person name="Brutnell T."/>
            <person name="Kellogg E."/>
        </authorList>
    </citation>
    <scope>NUCLEOTIDE SEQUENCE [LARGE SCALE GENOMIC DNA]</scope>
</reference>
<dbReference type="GO" id="GO:0005975">
    <property type="term" value="P:carbohydrate metabolic process"/>
    <property type="evidence" value="ECO:0007669"/>
    <property type="project" value="InterPro"/>
</dbReference>
<dbReference type="GO" id="GO:0030246">
    <property type="term" value="F:carbohydrate binding"/>
    <property type="evidence" value="ECO:0007669"/>
    <property type="project" value="InterPro"/>
</dbReference>
<evidence type="ECO:0000256" key="3">
    <source>
        <dbReference type="ARBA" id="ARBA00023295"/>
    </source>
</evidence>
<dbReference type="Pfam" id="PF17137">
    <property type="entry name" value="DUF5110"/>
    <property type="match status" value="1"/>
</dbReference>
<comment type="similarity">
    <text evidence="1">Belongs to the glycosyl hydrolase 31 family.</text>
</comment>
<dbReference type="CDD" id="cd14752">
    <property type="entry name" value="GH31_N"/>
    <property type="match status" value="1"/>
</dbReference>
<dbReference type="Gene3D" id="3.20.20.80">
    <property type="entry name" value="Glycosidases"/>
    <property type="match status" value="1"/>
</dbReference>
<evidence type="ECO:0000259" key="4">
    <source>
        <dbReference type="Pfam" id="PF01055"/>
    </source>
</evidence>
<dbReference type="InterPro" id="IPR030458">
    <property type="entry name" value="Glyco_hydro_31_AS"/>
</dbReference>
<dbReference type="Gramene" id="TKW31670">
    <property type="protein sequence ID" value="TKW31670"/>
    <property type="gene ID" value="SEVIR_2G120900v2"/>
</dbReference>
<dbReference type="Gene3D" id="2.60.40.1760">
    <property type="entry name" value="glycosyl hydrolase (family 31)"/>
    <property type="match status" value="1"/>
</dbReference>
<dbReference type="InterPro" id="IPR000322">
    <property type="entry name" value="Glyco_hydro_31_TIM"/>
</dbReference>
<dbReference type="SUPFAM" id="SSF74650">
    <property type="entry name" value="Galactose mutarotase-like"/>
    <property type="match status" value="1"/>
</dbReference>
<feature type="domain" description="Glycoside hydrolase family 31 TIM barrel" evidence="4">
    <location>
        <begin position="331"/>
        <end position="660"/>
    </location>
</feature>
<dbReference type="InterPro" id="IPR033403">
    <property type="entry name" value="DUF5110"/>
</dbReference>
<evidence type="ECO:0000259" key="5">
    <source>
        <dbReference type="Pfam" id="PF13802"/>
    </source>
</evidence>
<dbReference type="SUPFAM" id="SSF51445">
    <property type="entry name" value="(Trans)glycosidases"/>
    <property type="match status" value="1"/>
</dbReference>
<evidence type="ECO:0000256" key="1">
    <source>
        <dbReference type="ARBA" id="ARBA00007806"/>
    </source>
</evidence>
<evidence type="ECO:0000259" key="7">
    <source>
        <dbReference type="Pfam" id="PF21365"/>
    </source>
</evidence>
<dbReference type="InterPro" id="IPR048395">
    <property type="entry name" value="Glyco_hydro_31_C"/>
</dbReference>